<dbReference type="EC" id="1.1.1.100" evidence="3"/>
<dbReference type="NCBIfam" id="NF005559">
    <property type="entry name" value="PRK07231.1"/>
    <property type="match status" value="1"/>
</dbReference>
<dbReference type="PRINTS" id="PR00081">
    <property type="entry name" value="GDHRDH"/>
</dbReference>
<protein>
    <submittedName>
        <fullName evidence="3">3-oxoacyl-[acyl-carrier-protein] reductase</fullName>
        <ecNumber evidence="3">1.1.1.100</ecNumber>
    </submittedName>
</protein>
<dbReference type="CDD" id="cd05233">
    <property type="entry name" value="SDR_c"/>
    <property type="match status" value="1"/>
</dbReference>
<name>A0A2H5Y787_9CHLR</name>
<dbReference type="PROSITE" id="PS00061">
    <property type="entry name" value="ADH_SHORT"/>
    <property type="match status" value="1"/>
</dbReference>
<dbReference type="EMBL" id="BEHY01000035">
    <property type="protein sequence ID" value="GBD09301.1"/>
    <property type="molecule type" value="Genomic_DNA"/>
</dbReference>
<dbReference type="InterPro" id="IPR020904">
    <property type="entry name" value="Sc_DH/Rdtase_CS"/>
</dbReference>
<dbReference type="SUPFAM" id="SSF51735">
    <property type="entry name" value="NAD(P)-binding Rossmann-fold domains"/>
    <property type="match status" value="1"/>
</dbReference>
<dbReference type="InterPro" id="IPR036291">
    <property type="entry name" value="NAD(P)-bd_dom_sf"/>
</dbReference>
<sequence>MRIDLRDQVAIVTGASRGIGRAIARALAEAGARVVISSRRAENLTPVAEEIRALGGEVLTVPAHTGRMAEVERLVEETVKAFGRVNILVNNAATNPHFGPTLDADEGQWQKILEVNLLGYWRMAKAVAPVMRAQRRGKILNIASVAGLRPSPGMGLYGVSKAGVIMLTQLLALELAPDNIQVNAIAPGVIRTRFSELLWSTPEISRRILQATPQGRFGEPEEVARLAVFLVSPAADFITGAVYIVDGGLSLAGGLAS</sequence>
<accession>A0A2H5Y787</accession>
<gene>
    <name evidence="3" type="primary">fabG_1</name>
    <name evidence="3" type="ORF">HRbin22_01551</name>
</gene>
<dbReference type="Proteomes" id="UP000236642">
    <property type="component" value="Unassembled WGS sequence"/>
</dbReference>
<dbReference type="FunFam" id="3.40.50.720:FF:000084">
    <property type="entry name" value="Short-chain dehydrogenase reductase"/>
    <property type="match status" value="1"/>
</dbReference>
<reference evidence="4" key="1">
    <citation type="submission" date="2017-09" db="EMBL/GenBank/DDBJ databases">
        <title>Metaegenomics of thermophilic ammonia-oxidizing enrichment culture.</title>
        <authorList>
            <person name="Kato S."/>
            <person name="Suzuki K."/>
        </authorList>
    </citation>
    <scope>NUCLEOTIDE SEQUENCE [LARGE SCALE GENOMIC DNA]</scope>
</reference>
<comment type="similarity">
    <text evidence="1">Belongs to the short-chain dehydrogenases/reductases (SDR) family.</text>
</comment>
<dbReference type="InterPro" id="IPR002347">
    <property type="entry name" value="SDR_fam"/>
</dbReference>
<evidence type="ECO:0000313" key="3">
    <source>
        <dbReference type="EMBL" id="GBD09301.1"/>
    </source>
</evidence>
<proteinExistence type="inferred from homology"/>
<dbReference type="Gene3D" id="3.40.50.720">
    <property type="entry name" value="NAD(P)-binding Rossmann-like Domain"/>
    <property type="match status" value="1"/>
</dbReference>
<evidence type="ECO:0000313" key="4">
    <source>
        <dbReference type="Proteomes" id="UP000236642"/>
    </source>
</evidence>
<dbReference type="PANTHER" id="PTHR43943:SF2">
    <property type="entry name" value="DEHYDROGENASE_REDUCTASE 4"/>
    <property type="match status" value="1"/>
</dbReference>
<dbReference type="AlphaFoldDB" id="A0A2H5Y787"/>
<dbReference type="GO" id="GO:0004316">
    <property type="term" value="F:3-oxoacyl-[acyl-carrier-protein] reductase (NADPH) activity"/>
    <property type="evidence" value="ECO:0007669"/>
    <property type="project" value="UniProtKB-EC"/>
</dbReference>
<dbReference type="PRINTS" id="PR00080">
    <property type="entry name" value="SDRFAMILY"/>
</dbReference>
<keyword evidence="2 3" id="KW-0560">Oxidoreductase</keyword>
<evidence type="ECO:0000256" key="1">
    <source>
        <dbReference type="ARBA" id="ARBA00006484"/>
    </source>
</evidence>
<organism evidence="3 4">
    <name type="scientific">Candidatus Thermoflexus japonica</name>
    <dbReference type="NCBI Taxonomy" id="2035417"/>
    <lineage>
        <taxon>Bacteria</taxon>
        <taxon>Bacillati</taxon>
        <taxon>Chloroflexota</taxon>
        <taxon>Thermoflexia</taxon>
        <taxon>Thermoflexales</taxon>
        <taxon>Thermoflexaceae</taxon>
        <taxon>Thermoflexus</taxon>
    </lineage>
</organism>
<evidence type="ECO:0000256" key="2">
    <source>
        <dbReference type="ARBA" id="ARBA00023002"/>
    </source>
</evidence>
<dbReference type="PANTHER" id="PTHR43943">
    <property type="entry name" value="DEHYDROGENASE/REDUCTASE (SDR FAMILY) MEMBER 4"/>
    <property type="match status" value="1"/>
</dbReference>
<dbReference type="Pfam" id="PF13561">
    <property type="entry name" value="adh_short_C2"/>
    <property type="match status" value="1"/>
</dbReference>
<comment type="caution">
    <text evidence="3">The sequence shown here is derived from an EMBL/GenBank/DDBJ whole genome shotgun (WGS) entry which is preliminary data.</text>
</comment>